<proteinExistence type="predicted"/>
<dbReference type="EMBL" id="JWLZ01000213">
    <property type="protein sequence ID" value="KHT59316.1"/>
    <property type="molecule type" value="Genomic_DNA"/>
</dbReference>
<organism evidence="1 2">
    <name type="scientific">Photobacterium gaetbulicola</name>
    <dbReference type="NCBI Taxonomy" id="1295392"/>
    <lineage>
        <taxon>Bacteria</taxon>
        <taxon>Pseudomonadati</taxon>
        <taxon>Pseudomonadota</taxon>
        <taxon>Gammaproteobacteria</taxon>
        <taxon>Vibrionales</taxon>
        <taxon>Vibrionaceae</taxon>
        <taxon>Photobacterium</taxon>
    </lineage>
</organism>
<reference evidence="1 2" key="1">
    <citation type="submission" date="2014-12" db="EMBL/GenBank/DDBJ databases">
        <title>Genome sequencing of Photobacterium gaetbulicola AD005a.</title>
        <authorList>
            <person name="Adrian T.G.S."/>
            <person name="Chan K.G."/>
        </authorList>
    </citation>
    <scope>NUCLEOTIDE SEQUENCE [LARGE SCALE GENOMIC DNA]</scope>
    <source>
        <strain evidence="1 2">AD005a</strain>
    </source>
</reference>
<gene>
    <name evidence="1" type="ORF">RJ45_24235</name>
</gene>
<dbReference type="GO" id="GO:1990228">
    <property type="term" value="C:sulfurtransferase complex"/>
    <property type="evidence" value="ECO:0007669"/>
    <property type="project" value="TreeGrafter"/>
</dbReference>
<dbReference type="Gene3D" id="3.40.1260.10">
    <property type="entry name" value="DsrEFH-like"/>
    <property type="match status" value="1"/>
</dbReference>
<dbReference type="SUPFAM" id="SSF75169">
    <property type="entry name" value="DsrEFH-like"/>
    <property type="match status" value="1"/>
</dbReference>
<evidence type="ECO:0000313" key="1">
    <source>
        <dbReference type="EMBL" id="KHT59316.1"/>
    </source>
</evidence>
<dbReference type="PANTHER" id="PTHR37526">
    <property type="entry name" value="PROTEIN TUSB"/>
    <property type="match status" value="1"/>
</dbReference>
<dbReference type="Proteomes" id="UP000031278">
    <property type="component" value="Unassembled WGS sequence"/>
</dbReference>
<protein>
    <submittedName>
        <fullName evidence="1">Sulfur relay protein TusB</fullName>
    </submittedName>
</protein>
<name>A0A0B9GK51_9GAMM</name>
<dbReference type="InterPro" id="IPR027396">
    <property type="entry name" value="DsrEFH-like"/>
</dbReference>
<dbReference type="AlphaFoldDB" id="A0A0B9GK51"/>
<accession>A0A0B9GK51</accession>
<dbReference type="PANTHER" id="PTHR37526:SF1">
    <property type="entry name" value="PROTEIN TUSB"/>
    <property type="match status" value="1"/>
</dbReference>
<dbReference type="Pfam" id="PF04077">
    <property type="entry name" value="DsrH"/>
    <property type="match status" value="1"/>
</dbReference>
<comment type="caution">
    <text evidence="1">The sequence shown here is derived from an EMBL/GenBank/DDBJ whole genome shotgun (WGS) entry which is preliminary data.</text>
</comment>
<dbReference type="InterPro" id="IPR007215">
    <property type="entry name" value="Sulphur_relay_TusB/DsrH"/>
</dbReference>
<dbReference type="GO" id="GO:0002143">
    <property type="term" value="P:tRNA wobble position uridine thiolation"/>
    <property type="evidence" value="ECO:0007669"/>
    <property type="project" value="InterPro"/>
</dbReference>
<evidence type="ECO:0000313" key="2">
    <source>
        <dbReference type="Proteomes" id="UP000031278"/>
    </source>
</evidence>
<dbReference type="RefSeq" id="WP_039468930.1">
    <property type="nucleotide sequence ID" value="NZ_JWLZ01000213.1"/>
</dbReference>
<dbReference type="NCBIfam" id="TIGR03011">
    <property type="entry name" value="sulf_tusB_dsrH"/>
    <property type="match status" value="1"/>
</dbReference>
<sequence>MLHIFTRSPFQSRAFDEAAAVISQNDSILLIQDAVIAATVENSPIFSFRDAGVKIYLLAEDLTARGLEGKLKPDINVIDYKGFVGLTVDCETQMKWV</sequence>